<keyword evidence="4" id="KW-1185">Reference proteome</keyword>
<evidence type="ECO:0000256" key="1">
    <source>
        <dbReference type="ARBA" id="ARBA00023235"/>
    </source>
</evidence>
<evidence type="ECO:0000313" key="3">
    <source>
        <dbReference type="EMBL" id="NIA69793.1"/>
    </source>
</evidence>
<organism evidence="3 4">
    <name type="scientific">Pelagibius litoralis</name>
    <dbReference type="NCBI Taxonomy" id="374515"/>
    <lineage>
        <taxon>Bacteria</taxon>
        <taxon>Pseudomonadati</taxon>
        <taxon>Pseudomonadota</taxon>
        <taxon>Alphaproteobacteria</taxon>
        <taxon>Rhodospirillales</taxon>
        <taxon>Rhodovibrionaceae</taxon>
        <taxon>Pelagibius</taxon>
    </lineage>
</organism>
<dbReference type="EMBL" id="JAAQPH010000010">
    <property type="protein sequence ID" value="NIA69793.1"/>
    <property type="molecule type" value="Genomic_DNA"/>
</dbReference>
<dbReference type="GO" id="GO:0005996">
    <property type="term" value="P:monosaccharide metabolic process"/>
    <property type="evidence" value="ECO:0007669"/>
    <property type="project" value="InterPro"/>
</dbReference>
<dbReference type="SUPFAM" id="SSF53743">
    <property type="entry name" value="FucI/AraA N-terminal and middle domains"/>
    <property type="match status" value="1"/>
</dbReference>
<dbReference type="RefSeq" id="WP_167225736.1">
    <property type="nucleotide sequence ID" value="NZ_JAAQPH010000010.1"/>
</dbReference>
<keyword evidence="2" id="KW-0119">Carbohydrate metabolism</keyword>
<dbReference type="AlphaFoldDB" id="A0A967K7E3"/>
<dbReference type="GO" id="GO:0005737">
    <property type="term" value="C:cytoplasm"/>
    <property type="evidence" value="ECO:0007669"/>
    <property type="project" value="InterPro"/>
</dbReference>
<dbReference type="PANTHER" id="PTHR36120:SF1">
    <property type="entry name" value="L-FUCOSE ISOMERASE C-TERMINAL DOMAIN-CONTAINING PROTEIN"/>
    <property type="match status" value="1"/>
</dbReference>
<sequence length="454" mass="48165">MMRIAVFCLARPTFDVELAAQTAEAAVASLRVSGADVLGDATLLMDAAMVEERLATLATQQLDGTLIIQATFCDAAMTAAIGKTLAAPLAIWAFPEPRDGGRLRLNSFCGLSLAAHALGKIDRRCGWLHAPATTPPDLAALFASEDAAPASRPARPGAARSFACRVGLVGEHPAGFDTCAFDEAELKTRFGVDVERIDLTTLFGAAKAADSQRIGRLQAEAAERLEGVATLDAEQVERSLRCYTALRDMADSQKLDGFAVRCWPETFTDYGCAVCGAMATLNGERIPASCEADMLGTVGSHLLQDLADSPAMLTDVVDFDAADDSAVLWHCGLAPLDFCDPEFAPRATIHTNRQMPLLHEFPLKPGRVTVARISQSRAELKMVVGRGEILRRPMSFTGTSGVIRFDCGAGAARRALIDGQLEHHVSVVYGDVKAGVEAAAAAAALPLLDLDEAR</sequence>
<evidence type="ECO:0000313" key="4">
    <source>
        <dbReference type="Proteomes" id="UP000761264"/>
    </source>
</evidence>
<reference evidence="3" key="1">
    <citation type="submission" date="2020-03" db="EMBL/GenBank/DDBJ databases">
        <title>Genome of Pelagibius litoralis DSM 21314T.</title>
        <authorList>
            <person name="Wang G."/>
        </authorList>
    </citation>
    <scope>NUCLEOTIDE SEQUENCE</scope>
    <source>
        <strain evidence="3">DSM 21314</strain>
    </source>
</reference>
<dbReference type="Proteomes" id="UP000761264">
    <property type="component" value="Unassembled WGS sequence"/>
</dbReference>
<protein>
    <recommendedName>
        <fullName evidence="5">L-fucose isomerase</fullName>
    </recommendedName>
</protein>
<accession>A0A967K7E3</accession>
<dbReference type="GO" id="GO:0016861">
    <property type="term" value="F:intramolecular oxidoreductase activity, interconverting aldoses and ketoses"/>
    <property type="evidence" value="ECO:0007669"/>
    <property type="project" value="InterPro"/>
</dbReference>
<proteinExistence type="predicted"/>
<dbReference type="PANTHER" id="PTHR36120">
    <property type="entry name" value="FUCOSE ISOMERASE"/>
    <property type="match status" value="1"/>
</dbReference>
<comment type="caution">
    <text evidence="3">The sequence shown here is derived from an EMBL/GenBank/DDBJ whole genome shotgun (WGS) entry which is preliminary data.</text>
</comment>
<evidence type="ECO:0008006" key="5">
    <source>
        <dbReference type="Google" id="ProtNLM"/>
    </source>
</evidence>
<dbReference type="InterPro" id="IPR009015">
    <property type="entry name" value="Fucose_isomerase_N/cen_sf"/>
</dbReference>
<keyword evidence="1" id="KW-0413">Isomerase</keyword>
<evidence type="ECO:0000256" key="2">
    <source>
        <dbReference type="ARBA" id="ARBA00023277"/>
    </source>
</evidence>
<gene>
    <name evidence="3" type="ORF">HBA54_14410</name>
</gene>
<name>A0A967K7E3_9PROT</name>